<reference evidence="2" key="1">
    <citation type="submission" date="2023-03" db="EMBL/GenBank/DDBJ databases">
        <title>Near-Complete genome sequence of Lipomyces tetrasporous NRRL Y-64009, an oleaginous yeast capable of growing on lignocellulosic hydrolysates.</title>
        <authorList>
            <consortium name="Lawrence Berkeley National Laboratory"/>
            <person name="Jagtap S.S."/>
            <person name="Liu J.-J."/>
            <person name="Walukiewicz H.E."/>
            <person name="Pangilinan J."/>
            <person name="Lipzen A."/>
            <person name="Ahrendt S."/>
            <person name="Koriabine M."/>
            <person name="Cobaugh K."/>
            <person name="Salamov A."/>
            <person name="Yoshinaga Y."/>
            <person name="Ng V."/>
            <person name="Daum C."/>
            <person name="Grigoriev I.V."/>
            <person name="Slininger P.J."/>
            <person name="Dien B.S."/>
            <person name="Jin Y.-S."/>
            <person name="Rao C.V."/>
        </authorList>
    </citation>
    <scope>NUCLEOTIDE SEQUENCE</scope>
    <source>
        <strain evidence="2">NRRL Y-64009</strain>
    </source>
</reference>
<protein>
    <submittedName>
        <fullName evidence="2">Uncharacterized protein</fullName>
    </submittedName>
</protein>
<evidence type="ECO:0000313" key="3">
    <source>
        <dbReference type="Proteomes" id="UP001217417"/>
    </source>
</evidence>
<name>A0AAD7QK46_9ASCO</name>
<feature type="region of interest" description="Disordered" evidence="1">
    <location>
        <begin position="22"/>
        <end position="43"/>
    </location>
</feature>
<dbReference type="AlphaFoldDB" id="A0AAD7QK46"/>
<dbReference type="EMBL" id="JARPMG010000013">
    <property type="protein sequence ID" value="KAJ8096680.1"/>
    <property type="molecule type" value="Genomic_DNA"/>
</dbReference>
<gene>
    <name evidence="2" type="ORF">POJ06DRAFT_241330</name>
</gene>
<accession>A0AAD7QK46</accession>
<proteinExistence type="predicted"/>
<dbReference type="RefSeq" id="XP_056040130.1">
    <property type="nucleotide sequence ID" value="XM_056186128.1"/>
</dbReference>
<feature type="compositionally biased region" description="Acidic residues" evidence="1">
    <location>
        <begin position="26"/>
        <end position="39"/>
    </location>
</feature>
<evidence type="ECO:0000313" key="2">
    <source>
        <dbReference type="EMBL" id="KAJ8096680.1"/>
    </source>
</evidence>
<comment type="caution">
    <text evidence="2">The sequence shown here is derived from an EMBL/GenBank/DDBJ whole genome shotgun (WGS) entry which is preliminary data.</text>
</comment>
<dbReference type="GeneID" id="80881294"/>
<organism evidence="2 3">
    <name type="scientific">Lipomyces tetrasporus</name>
    <dbReference type="NCBI Taxonomy" id="54092"/>
    <lineage>
        <taxon>Eukaryota</taxon>
        <taxon>Fungi</taxon>
        <taxon>Dikarya</taxon>
        <taxon>Ascomycota</taxon>
        <taxon>Saccharomycotina</taxon>
        <taxon>Lipomycetes</taxon>
        <taxon>Lipomycetales</taxon>
        <taxon>Lipomycetaceae</taxon>
        <taxon>Lipomyces</taxon>
    </lineage>
</organism>
<evidence type="ECO:0000256" key="1">
    <source>
        <dbReference type="SAM" id="MobiDB-lite"/>
    </source>
</evidence>
<dbReference type="Proteomes" id="UP001217417">
    <property type="component" value="Unassembled WGS sequence"/>
</dbReference>
<sequence length="151" mass="17104">MRLPVVWAQNFRRHLTKYSGTNVDGTESDEYADSGEEATDAQLLSPMSNQSPLSAAERRFMHTVATRTDPASRSGYVYTNRVMAALIYAYTWSINNEQESHIDSEIDRFLNPTRSTSYGYCVQVHGACRTYGSNTYYRRSNGLIAPTLHFV</sequence>
<keyword evidence="3" id="KW-1185">Reference proteome</keyword>